<dbReference type="Proteomes" id="UP000747399">
    <property type="component" value="Unassembled WGS sequence"/>
</dbReference>
<proteinExistence type="predicted"/>
<comment type="caution">
    <text evidence="2">The sequence shown here is derived from an EMBL/GenBank/DDBJ whole genome shotgun (WGS) entry which is preliminary data.</text>
</comment>
<dbReference type="AlphaFoldDB" id="A0A8J4B105"/>
<reference evidence="2" key="1">
    <citation type="journal article" date="2021" name="Proc. Natl. Acad. Sci. U.S.A.">
        <title>Three genomes in the algal genus Volvox reveal the fate of a haploid sex-determining region after a transition to homothallism.</title>
        <authorList>
            <person name="Yamamoto K."/>
            <person name="Hamaji T."/>
            <person name="Kawai-Toyooka H."/>
            <person name="Matsuzaki R."/>
            <person name="Takahashi F."/>
            <person name="Nishimura Y."/>
            <person name="Kawachi M."/>
            <person name="Noguchi H."/>
            <person name="Minakuchi Y."/>
            <person name="Umen J.G."/>
            <person name="Toyoda A."/>
            <person name="Nozaki H."/>
        </authorList>
    </citation>
    <scope>NUCLEOTIDE SEQUENCE</scope>
    <source>
        <strain evidence="2">NIES-3780</strain>
    </source>
</reference>
<dbReference type="PANTHER" id="PTHR35506:SF1">
    <property type="entry name" value="OS02G0135600 PROTEIN"/>
    <property type="match status" value="1"/>
</dbReference>
<evidence type="ECO:0000313" key="2">
    <source>
        <dbReference type="EMBL" id="GIL51361.1"/>
    </source>
</evidence>
<dbReference type="EMBL" id="BNCO01000010">
    <property type="protein sequence ID" value="GIL51361.1"/>
    <property type="molecule type" value="Genomic_DNA"/>
</dbReference>
<name>A0A8J4B105_9CHLO</name>
<dbReference type="PANTHER" id="PTHR35506">
    <property type="entry name" value="OS02G0135600 PROTEIN"/>
    <property type="match status" value="1"/>
</dbReference>
<organism evidence="2 3">
    <name type="scientific">Volvox africanus</name>
    <dbReference type="NCBI Taxonomy" id="51714"/>
    <lineage>
        <taxon>Eukaryota</taxon>
        <taxon>Viridiplantae</taxon>
        <taxon>Chlorophyta</taxon>
        <taxon>core chlorophytes</taxon>
        <taxon>Chlorophyceae</taxon>
        <taxon>CS clade</taxon>
        <taxon>Chlamydomonadales</taxon>
        <taxon>Volvocaceae</taxon>
        <taxon>Volvox</taxon>
    </lineage>
</organism>
<sequence length="473" mass="48957">MPRKRLRIVFCDCFDCRDRPDVSLTREQLDASALAARQEPPPKALLLFATGLVVSADGETNLDACTLPHLDLVVREGNIGLLAVRHAEARDGSGPGPAVSEFAQLLGVYQDVVKLQSSPDSGDISLPSLATRFKGMQAAVASTNALARQLARQLGMTVVDRLSLGEAGHTSSGEADLSLGDVTASGAASTAQAATGAADRSRGRSILGLPDAASFAATISDELGAADSSSGRDLLLFHMDLDDLMGCSGQSKGGRRTEAAEQDGQATARTTAAEAGVAPSIGADARWDAALEALEWLDSLVKGLLMLPAIRERTLLVLMLSPAGHEMPVITSIGGVGGNSALLQHGGMQLDPAAIIVTPRSLAQLDPSSGAAVAAVAATAGASGGLSLLDVPDLPLVTRPVQSFELLGMEHVDTDARAPVLVARRLPGVVRRDRAERLGYREALTAGAMGAMVMDRLLPDVAYKIGRAPKYGA</sequence>
<feature type="region of interest" description="Disordered" evidence="1">
    <location>
        <begin position="248"/>
        <end position="273"/>
    </location>
</feature>
<accession>A0A8J4B105</accession>
<keyword evidence="3" id="KW-1185">Reference proteome</keyword>
<evidence type="ECO:0000313" key="3">
    <source>
        <dbReference type="Proteomes" id="UP000747399"/>
    </source>
</evidence>
<evidence type="ECO:0000256" key="1">
    <source>
        <dbReference type="SAM" id="MobiDB-lite"/>
    </source>
</evidence>
<protein>
    <submittedName>
        <fullName evidence="2">Uncharacterized protein</fullName>
    </submittedName>
</protein>
<gene>
    <name evidence="2" type="ORF">Vafri_7361</name>
</gene>